<dbReference type="Pfam" id="PF01926">
    <property type="entry name" value="MMR_HSR1"/>
    <property type="match status" value="1"/>
</dbReference>
<dbReference type="SUPFAM" id="SSF52540">
    <property type="entry name" value="P-loop containing nucleoside triphosphate hydrolases"/>
    <property type="match status" value="1"/>
</dbReference>
<dbReference type="Gene3D" id="3.40.50.300">
    <property type="entry name" value="P-loop containing nucleotide triphosphate hydrolases"/>
    <property type="match status" value="1"/>
</dbReference>
<evidence type="ECO:0000313" key="3">
    <source>
        <dbReference type="EMBL" id="KAJ3565887.1"/>
    </source>
</evidence>
<keyword evidence="1" id="KW-0175">Coiled coil</keyword>
<feature type="coiled-coil region" evidence="1">
    <location>
        <begin position="291"/>
        <end position="318"/>
    </location>
</feature>
<evidence type="ECO:0000259" key="2">
    <source>
        <dbReference type="Pfam" id="PF01926"/>
    </source>
</evidence>
<proteinExistence type="predicted"/>
<sequence>MRRADTGWIESDLFQRDFKDIDAIEPMAGPRDLTENDLVIVVMGPTGAGKSSLIQTVTKDSKGYDAGEVGHTLHSTTSRVSGVRIKFLSDRFSVVLVDTPGFDDTSRSDLEILNTIADWFKAIPDEGKVSGIAYLHRISDPRMTSTVVKNFDMFQKLCGKDFFKKVVLVTTMWPNEGNSDPLELISRERDLLDNYWRPMLLKGSTSFQFRNTEGSAWDIFNHLLRIQPVDKLAHLVKIQQELVNEKKTVPATQAGKRLHNIMQNVVVNQARVIEQLKVELVKSAGQDQSVINALLQELSQLGQEREKARKEVAELDSSLMSSVKKALKVTTSHIPGVPALLTSPVTSPTRK</sequence>
<dbReference type="InterPro" id="IPR027417">
    <property type="entry name" value="P-loop_NTPase"/>
</dbReference>
<protein>
    <recommendedName>
        <fullName evidence="2">G domain-containing protein</fullName>
    </recommendedName>
</protein>
<name>A0AAD5VPI4_9AGAR</name>
<dbReference type="Proteomes" id="UP001213000">
    <property type="component" value="Unassembled WGS sequence"/>
</dbReference>
<dbReference type="GO" id="GO:0005525">
    <property type="term" value="F:GTP binding"/>
    <property type="evidence" value="ECO:0007669"/>
    <property type="project" value="InterPro"/>
</dbReference>
<dbReference type="EMBL" id="JANIEX010000531">
    <property type="protein sequence ID" value="KAJ3565887.1"/>
    <property type="molecule type" value="Genomic_DNA"/>
</dbReference>
<evidence type="ECO:0000313" key="4">
    <source>
        <dbReference type="Proteomes" id="UP001213000"/>
    </source>
</evidence>
<dbReference type="AlphaFoldDB" id="A0AAD5VPI4"/>
<accession>A0AAD5VPI4</accession>
<organism evidence="3 4">
    <name type="scientific">Leucocoprinus birnbaumii</name>
    <dbReference type="NCBI Taxonomy" id="56174"/>
    <lineage>
        <taxon>Eukaryota</taxon>
        <taxon>Fungi</taxon>
        <taxon>Dikarya</taxon>
        <taxon>Basidiomycota</taxon>
        <taxon>Agaricomycotina</taxon>
        <taxon>Agaricomycetes</taxon>
        <taxon>Agaricomycetidae</taxon>
        <taxon>Agaricales</taxon>
        <taxon>Agaricineae</taxon>
        <taxon>Agaricaceae</taxon>
        <taxon>Leucocoprinus</taxon>
    </lineage>
</organism>
<reference evidence="3" key="1">
    <citation type="submission" date="2022-07" db="EMBL/GenBank/DDBJ databases">
        <title>Genome Sequence of Leucocoprinus birnbaumii.</title>
        <authorList>
            <person name="Buettner E."/>
        </authorList>
    </citation>
    <scope>NUCLEOTIDE SEQUENCE</scope>
    <source>
        <strain evidence="3">VT141</strain>
    </source>
</reference>
<evidence type="ECO:0000256" key="1">
    <source>
        <dbReference type="SAM" id="Coils"/>
    </source>
</evidence>
<dbReference type="CDD" id="cd00882">
    <property type="entry name" value="Ras_like_GTPase"/>
    <property type="match status" value="1"/>
</dbReference>
<feature type="domain" description="G" evidence="2">
    <location>
        <begin position="40"/>
        <end position="104"/>
    </location>
</feature>
<keyword evidence="4" id="KW-1185">Reference proteome</keyword>
<dbReference type="InterPro" id="IPR006073">
    <property type="entry name" value="GTP-bd"/>
</dbReference>
<comment type="caution">
    <text evidence="3">The sequence shown here is derived from an EMBL/GenBank/DDBJ whole genome shotgun (WGS) entry which is preliminary data.</text>
</comment>
<gene>
    <name evidence="3" type="ORF">NP233_g7354</name>
</gene>